<dbReference type="EMBL" id="GFPF01002125">
    <property type="protein sequence ID" value="MAA13271.1"/>
    <property type="molecule type" value="Transcribed_RNA"/>
</dbReference>
<sequence>MQTLLQSNCGKIVIDFKPRVWAQFATRGTIGVFLSALKPCNTWMFCWELVSQELHCQGNIQKLWSSEILPSWVIECINWNEAEHKPVHVFSINVLVEY</sequence>
<reference evidence="1" key="1">
    <citation type="journal article" date="2017" name="Parasit. Vectors">
        <title>Sialotranscriptomics of Rhipicephalus zambeziensis reveals intricate expression profiles of secretory proteins and suggests tight temporal transcriptional regulation during blood-feeding.</title>
        <authorList>
            <person name="de Castro M.H."/>
            <person name="de Klerk D."/>
            <person name="Pienaar R."/>
            <person name="Rees D.J.G."/>
            <person name="Mans B.J."/>
        </authorList>
    </citation>
    <scope>NUCLEOTIDE SEQUENCE</scope>
    <source>
        <tissue evidence="1">Salivary glands</tissue>
    </source>
</reference>
<dbReference type="AlphaFoldDB" id="A0A224YFN1"/>
<protein>
    <submittedName>
        <fullName evidence="1">Uncharacterized protein</fullName>
    </submittedName>
</protein>
<proteinExistence type="predicted"/>
<name>A0A224YFN1_9ACAR</name>
<organism evidence="1">
    <name type="scientific">Rhipicephalus zambeziensis</name>
    <dbReference type="NCBI Taxonomy" id="60191"/>
    <lineage>
        <taxon>Eukaryota</taxon>
        <taxon>Metazoa</taxon>
        <taxon>Ecdysozoa</taxon>
        <taxon>Arthropoda</taxon>
        <taxon>Chelicerata</taxon>
        <taxon>Arachnida</taxon>
        <taxon>Acari</taxon>
        <taxon>Parasitiformes</taxon>
        <taxon>Ixodida</taxon>
        <taxon>Ixodoidea</taxon>
        <taxon>Ixodidae</taxon>
        <taxon>Rhipicephalinae</taxon>
        <taxon>Rhipicephalus</taxon>
        <taxon>Rhipicephalus</taxon>
    </lineage>
</organism>
<accession>A0A224YFN1</accession>
<evidence type="ECO:0000313" key="1">
    <source>
        <dbReference type="EMBL" id="MAA13271.1"/>
    </source>
</evidence>